<feature type="binding site" evidence="9">
    <location>
        <begin position="292"/>
        <end position="299"/>
    </location>
    <ligand>
        <name>ATP</name>
        <dbReference type="ChEBI" id="CHEBI:30616"/>
    </ligand>
</feature>
<evidence type="ECO:0000256" key="5">
    <source>
        <dbReference type="ARBA" id="ARBA00023235"/>
    </source>
</evidence>
<protein>
    <recommendedName>
        <fullName evidence="7">DNA 3'-5' helicase</fullName>
        <ecNumber evidence="7">5.6.2.4</ecNumber>
    </recommendedName>
</protein>
<dbReference type="InterPro" id="IPR014017">
    <property type="entry name" value="DNA_helicase_UvrD-like_C"/>
</dbReference>
<evidence type="ECO:0000256" key="4">
    <source>
        <dbReference type="ARBA" id="ARBA00022840"/>
    </source>
</evidence>
<proteinExistence type="predicted"/>
<dbReference type="AlphaFoldDB" id="A0A9Q9P4K2"/>
<evidence type="ECO:0000256" key="1">
    <source>
        <dbReference type="ARBA" id="ARBA00022741"/>
    </source>
</evidence>
<evidence type="ECO:0000256" key="8">
    <source>
        <dbReference type="ARBA" id="ARBA00048988"/>
    </source>
</evidence>
<keyword evidence="2 9" id="KW-0378">Hydrolase</keyword>
<keyword evidence="4 9" id="KW-0067">ATP-binding</keyword>
<dbReference type="InterPro" id="IPR014016">
    <property type="entry name" value="UvrD-like_ATP-bd"/>
</dbReference>
<dbReference type="Pfam" id="PF13245">
    <property type="entry name" value="AAA_19"/>
    <property type="match status" value="1"/>
</dbReference>
<dbReference type="GO" id="GO:0000725">
    <property type="term" value="P:recombinational repair"/>
    <property type="evidence" value="ECO:0007669"/>
    <property type="project" value="TreeGrafter"/>
</dbReference>
<dbReference type="GO" id="GO:0003677">
    <property type="term" value="F:DNA binding"/>
    <property type="evidence" value="ECO:0007669"/>
    <property type="project" value="InterPro"/>
</dbReference>
<dbReference type="KEGG" id="cpoi:OE229_09300"/>
<dbReference type="Proteomes" id="UP001062223">
    <property type="component" value="Chromosome"/>
</dbReference>
<comment type="catalytic activity">
    <reaction evidence="8">
        <text>ATP + H2O = ADP + phosphate + H(+)</text>
        <dbReference type="Rhea" id="RHEA:13065"/>
        <dbReference type="ChEBI" id="CHEBI:15377"/>
        <dbReference type="ChEBI" id="CHEBI:15378"/>
        <dbReference type="ChEBI" id="CHEBI:30616"/>
        <dbReference type="ChEBI" id="CHEBI:43474"/>
        <dbReference type="ChEBI" id="CHEBI:456216"/>
        <dbReference type="EC" id="5.6.2.4"/>
    </reaction>
</comment>
<dbReference type="InterPro" id="IPR027417">
    <property type="entry name" value="P-loop_NTPase"/>
</dbReference>
<dbReference type="EMBL" id="CP106879">
    <property type="protein sequence ID" value="UYC79351.1"/>
    <property type="molecule type" value="Genomic_DNA"/>
</dbReference>
<comment type="catalytic activity">
    <reaction evidence="6">
        <text>Couples ATP hydrolysis with the unwinding of duplex DNA by translocating in the 3'-5' direction.</text>
        <dbReference type="EC" id="5.6.2.4"/>
    </reaction>
</comment>
<name>A0A9Q9P4K2_9MICO</name>
<dbReference type="PROSITE" id="PS51198">
    <property type="entry name" value="UVRD_HELICASE_ATP_BIND"/>
    <property type="match status" value="1"/>
</dbReference>
<gene>
    <name evidence="12" type="ORF">OE229_09300</name>
</gene>
<dbReference type="GO" id="GO:0016787">
    <property type="term" value="F:hydrolase activity"/>
    <property type="evidence" value="ECO:0007669"/>
    <property type="project" value="UniProtKB-UniRule"/>
</dbReference>
<keyword evidence="5" id="KW-0413">Isomerase</keyword>
<dbReference type="GO" id="GO:0005524">
    <property type="term" value="F:ATP binding"/>
    <property type="evidence" value="ECO:0007669"/>
    <property type="project" value="UniProtKB-UniRule"/>
</dbReference>
<dbReference type="GO" id="GO:0005829">
    <property type="term" value="C:cytosol"/>
    <property type="evidence" value="ECO:0007669"/>
    <property type="project" value="TreeGrafter"/>
</dbReference>
<dbReference type="EC" id="5.6.2.4" evidence="7"/>
<dbReference type="GO" id="GO:0043138">
    <property type="term" value="F:3'-5' DNA helicase activity"/>
    <property type="evidence" value="ECO:0007669"/>
    <property type="project" value="UniProtKB-EC"/>
</dbReference>
<dbReference type="PANTHER" id="PTHR11070:SF45">
    <property type="entry name" value="DNA 3'-5' HELICASE"/>
    <property type="match status" value="1"/>
</dbReference>
<evidence type="ECO:0000256" key="2">
    <source>
        <dbReference type="ARBA" id="ARBA00022801"/>
    </source>
</evidence>
<sequence length="751" mass="82108">MPLLVMANMQQKLEKVVQLKLFAFMAKLQADDTLPGLHIEPMVNAADARARTGRVDQGLRAVLYKIEVPSGPTTYVCAGVYEHDEAIKIAKSQVLRVNPVNGVTELIAAPAPAAPASQSARWVPEPPTSQKPFLDQFGYTVDDLTSSLGFDLETAERLLGFAADDELLAFAEALPNQWQQNAALGLAVGDSIEGIKTSLGLGGDEPEATVQSADEHPADVAPSATASEAEASQLLESLKRPASQMQFTFVDDDEELRRVIEGGDFGAWRVFLHPEQRAYATRAYKGPFRLTGGAGTGKTVVLLHRARELAGDANARIVLTTFTRTLAGMLDRDLQRLDPQLPRAAQLGESGILTAGIDQLAHAVRDAADPAGWEQASIDAIGWDAERSTSLVSNGTGWDEAVFDAKPDLPGELRSPAFLESEYLQVVLPSGVITRADYFAARRPGRGVALDRAKRAQVWTVVEQFRRNARAYRRLSWAELSSVAAAYLDAHPEERPADYVLVDEAQDLSPSHWTMLRALVGEHGNDLFVAEDSHQRIYGQRVVLSRLGIKIVGRSRRLTLNYRTTQQNLRYALGVLEGGDFTDSEGSPQDEEGYRSARLGPEVRVRGHQTPSAQYDALAQQLEDWRAQSSDVESMAVLVRTKSATETVVQQLAARNVPATEKTARDKVRVMTMHSAKGLEFSRVVLFDVSAGVVPNKLALQHAAPEERADAELRERSLLYVAASRARDELVVSWQGAASPLLSQRVLDRFN</sequence>
<organism evidence="12 13">
    <name type="scientific">Curtobacterium poinsettiae</name>
    <dbReference type="NCBI Taxonomy" id="159612"/>
    <lineage>
        <taxon>Bacteria</taxon>
        <taxon>Bacillati</taxon>
        <taxon>Actinomycetota</taxon>
        <taxon>Actinomycetes</taxon>
        <taxon>Micrococcales</taxon>
        <taxon>Microbacteriaceae</taxon>
        <taxon>Curtobacterium</taxon>
    </lineage>
</organism>
<evidence type="ECO:0000256" key="7">
    <source>
        <dbReference type="ARBA" id="ARBA00034808"/>
    </source>
</evidence>
<evidence type="ECO:0000313" key="12">
    <source>
        <dbReference type="EMBL" id="UYC79351.1"/>
    </source>
</evidence>
<evidence type="ECO:0000256" key="3">
    <source>
        <dbReference type="ARBA" id="ARBA00022806"/>
    </source>
</evidence>
<evidence type="ECO:0000259" key="11">
    <source>
        <dbReference type="PROSITE" id="PS51198"/>
    </source>
</evidence>
<keyword evidence="3 9" id="KW-0347">Helicase</keyword>
<dbReference type="Pfam" id="PF13361">
    <property type="entry name" value="UvrD_C"/>
    <property type="match status" value="1"/>
</dbReference>
<dbReference type="PANTHER" id="PTHR11070">
    <property type="entry name" value="UVRD / RECB / PCRA DNA HELICASE FAMILY MEMBER"/>
    <property type="match status" value="1"/>
</dbReference>
<evidence type="ECO:0000256" key="10">
    <source>
        <dbReference type="SAM" id="MobiDB-lite"/>
    </source>
</evidence>
<reference evidence="12" key="1">
    <citation type="submission" date="2022-09" db="EMBL/GenBank/DDBJ databases">
        <title>Taxonomy of Curtobacterium flaccumfaciens.</title>
        <authorList>
            <person name="Osdaghi E."/>
            <person name="Taghavi S.M."/>
            <person name="Hamidizade M."/>
            <person name="Abachi H."/>
            <person name="Fazliarab A."/>
            <person name="Baeyen S."/>
            <person name="Portier P."/>
            <person name="Van Vaerenbergh J."/>
            <person name="Jacques M.-A."/>
        </authorList>
    </citation>
    <scope>NUCLEOTIDE SEQUENCE</scope>
    <source>
        <strain evidence="12">AGQB46</strain>
    </source>
</reference>
<dbReference type="SUPFAM" id="SSF52540">
    <property type="entry name" value="P-loop containing nucleoside triphosphate hydrolases"/>
    <property type="match status" value="1"/>
</dbReference>
<dbReference type="RefSeq" id="WP_263344376.1">
    <property type="nucleotide sequence ID" value="NZ_CP106879.1"/>
</dbReference>
<feature type="domain" description="UvrD-like helicase ATP-binding" evidence="11">
    <location>
        <begin position="271"/>
        <end position="572"/>
    </location>
</feature>
<dbReference type="InterPro" id="IPR000212">
    <property type="entry name" value="DNA_helicase_UvrD/REP"/>
</dbReference>
<keyword evidence="1 9" id="KW-0547">Nucleotide-binding</keyword>
<evidence type="ECO:0000256" key="9">
    <source>
        <dbReference type="PROSITE-ProRule" id="PRU00560"/>
    </source>
</evidence>
<feature type="region of interest" description="Disordered" evidence="10">
    <location>
        <begin position="198"/>
        <end position="220"/>
    </location>
</feature>
<accession>A0A9Q9P4K2</accession>
<evidence type="ECO:0000256" key="6">
    <source>
        <dbReference type="ARBA" id="ARBA00034617"/>
    </source>
</evidence>
<dbReference type="Gene3D" id="3.40.50.300">
    <property type="entry name" value="P-loop containing nucleotide triphosphate hydrolases"/>
    <property type="match status" value="2"/>
</dbReference>
<evidence type="ECO:0000313" key="13">
    <source>
        <dbReference type="Proteomes" id="UP001062223"/>
    </source>
</evidence>